<dbReference type="Gene3D" id="3.50.50.60">
    <property type="entry name" value="FAD/NAD(P)-binding domain"/>
    <property type="match status" value="1"/>
</dbReference>
<feature type="binding site" evidence="2">
    <location>
        <begin position="14"/>
        <end position="17"/>
    </location>
    <ligand>
        <name>FAD</name>
        <dbReference type="ChEBI" id="CHEBI:57692"/>
    </ligand>
</feature>
<keyword evidence="2" id="KW-0274">FAD</keyword>
<keyword evidence="2" id="KW-0547">Nucleotide-binding</keyword>
<dbReference type="InterPro" id="IPR036188">
    <property type="entry name" value="FAD/NAD-bd_sf"/>
</dbReference>
<gene>
    <name evidence="4" type="ORF">Q4527_04770</name>
</gene>
<organism evidence="4 5">
    <name type="scientific">Alteromonas stellipolaris</name>
    <dbReference type="NCBI Taxonomy" id="233316"/>
    <lineage>
        <taxon>Bacteria</taxon>
        <taxon>Pseudomonadati</taxon>
        <taxon>Pseudomonadota</taxon>
        <taxon>Gammaproteobacteria</taxon>
        <taxon>Alteromonadales</taxon>
        <taxon>Alteromonadaceae</taxon>
        <taxon>Alteromonas/Salinimonas group</taxon>
        <taxon>Alteromonas</taxon>
    </lineage>
</organism>
<proteinExistence type="predicted"/>
<dbReference type="InterPro" id="IPR006905">
    <property type="entry name" value="Flavin_halogenase"/>
</dbReference>
<dbReference type="Proteomes" id="UP001170717">
    <property type="component" value="Unassembled WGS sequence"/>
</dbReference>
<dbReference type="PANTHER" id="PTHR43747">
    <property type="entry name" value="FAD-BINDING PROTEIN"/>
    <property type="match status" value="1"/>
</dbReference>
<evidence type="ECO:0000256" key="3">
    <source>
        <dbReference type="SAM" id="MobiDB-lite"/>
    </source>
</evidence>
<feature type="active site" evidence="1">
    <location>
        <position position="87"/>
    </location>
</feature>
<dbReference type="EMBL" id="JAUOQI010000003">
    <property type="protein sequence ID" value="MDO6576690.1"/>
    <property type="molecule type" value="Genomic_DNA"/>
</dbReference>
<feature type="binding site" evidence="2">
    <location>
        <position position="367"/>
    </location>
    <ligand>
        <name>FAD</name>
        <dbReference type="ChEBI" id="CHEBI:57692"/>
    </ligand>
</feature>
<dbReference type="GO" id="GO:0004497">
    <property type="term" value="F:monooxygenase activity"/>
    <property type="evidence" value="ECO:0007669"/>
    <property type="project" value="InterPro"/>
</dbReference>
<dbReference type="InterPro" id="IPR033856">
    <property type="entry name" value="Trp_halogen"/>
</dbReference>
<dbReference type="SUPFAM" id="SSF51905">
    <property type="entry name" value="FAD/NAD(P)-binding domain"/>
    <property type="match status" value="1"/>
</dbReference>
<sequence>MSNQPIKHVVIVGGGTAGWLCAGVLAARLGNRIGNSDESAINITLVESPNVPSIGVGEGSWPSLRDTLQEIGIKEAEFLTCCNASFKQGSTFAGWRNGQQNDNYQHPFTTPTGYTELDIHRCWQQFFSNESFEQSFCLQPDICHAGLAPKQNSTPEYAYVLNYGYHFDASALATLLTNHCKTSLGVKHTQAHIANVVTQDNGDIEALVTESGDTIKGDLFIDCSGQQGLLIDKHYHVPWHSVSSVLLNNRAVAAQVPYGSSDIEGSADSIASTTIATAQTCGWTWDIGLQHRRGVGLVYASEYASEEDAESILREHLAKQLPKTEIEKLNYRHLQFDPGYRKQFWVNNCIGMGMSSGFIEPLEASAIAMVELGIRMLCDQFPQNRKHMNHVARRYNQRFTYRWERVIDFLKLHYVLSERTEPYWKAQRSENSIPDSLNALLDLWQYQAPSRYDLIENEEIFPSASYQYILYGMGFHTNGRQLDKNSDMVNKAFAVKQSLQQGKRQLLAGLPTNRDLLTAISHCVEKETTTNNNDKKEGPRHDVIGFR</sequence>
<evidence type="ECO:0000256" key="1">
    <source>
        <dbReference type="PIRSR" id="PIRSR011396-1"/>
    </source>
</evidence>
<dbReference type="AlphaFoldDB" id="A0AAW7Z0W0"/>
<dbReference type="Pfam" id="PF04820">
    <property type="entry name" value="Trp_halogenase"/>
    <property type="match status" value="1"/>
</dbReference>
<dbReference type="GO" id="GO:0000166">
    <property type="term" value="F:nucleotide binding"/>
    <property type="evidence" value="ECO:0007669"/>
    <property type="project" value="UniProtKB-KW"/>
</dbReference>
<dbReference type="PIRSF" id="PIRSF011396">
    <property type="entry name" value="Trp_halogenase"/>
    <property type="match status" value="1"/>
</dbReference>
<feature type="region of interest" description="Disordered" evidence="3">
    <location>
        <begin position="528"/>
        <end position="547"/>
    </location>
</feature>
<evidence type="ECO:0000313" key="5">
    <source>
        <dbReference type="Proteomes" id="UP001170717"/>
    </source>
</evidence>
<protein>
    <submittedName>
        <fullName evidence="4">Tryptophan 7-halogenase</fullName>
    </submittedName>
</protein>
<reference evidence="4" key="1">
    <citation type="submission" date="2023-07" db="EMBL/GenBank/DDBJ databases">
        <title>Genome content predicts the carbon catabolic preferences of heterotrophic bacteria.</title>
        <authorList>
            <person name="Gralka M."/>
        </authorList>
    </citation>
    <scope>NUCLEOTIDE SEQUENCE</scope>
    <source>
        <strain evidence="4">F2M12</strain>
    </source>
</reference>
<comment type="caution">
    <text evidence="4">The sequence shown here is derived from an EMBL/GenBank/DDBJ whole genome shotgun (WGS) entry which is preliminary data.</text>
</comment>
<accession>A0AAW7Z0W0</accession>
<dbReference type="PANTHER" id="PTHR43747:SF4">
    <property type="entry name" value="FLAVIN-DEPENDENT TRYPTOPHAN HALOGENASE"/>
    <property type="match status" value="1"/>
</dbReference>
<evidence type="ECO:0000256" key="2">
    <source>
        <dbReference type="PIRSR" id="PIRSR011396-2"/>
    </source>
</evidence>
<feature type="binding site" evidence="2">
    <location>
        <position position="363"/>
    </location>
    <ligand>
        <name>L-tryptophan</name>
        <dbReference type="ChEBI" id="CHEBI:57912"/>
    </ligand>
</feature>
<keyword evidence="2" id="KW-0285">Flavoprotein</keyword>
<feature type="binding site" evidence="2">
    <location>
        <position position="87"/>
    </location>
    <ligand>
        <name>7-chloro-L-tryptophan</name>
        <dbReference type="ChEBI" id="CHEBI:58713"/>
    </ligand>
</feature>
<dbReference type="RefSeq" id="WP_061998115.1">
    <property type="nucleotide sequence ID" value="NZ_CANLMS010000005.1"/>
</dbReference>
<dbReference type="InterPro" id="IPR050816">
    <property type="entry name" value="Flavin-dep_Halogenase_NPB"/>
</dbReference>
<evidence type="ECO:0000313" key="4">
    <source>
        <dbReference type="EMBL" id="MDO6576690.1"/>
    </source>
</evidence>
<name>A0AAW7Z0W0_9ALTE</name>